<comment type="subcellular location">
    <subcellularLocation>
        <location evidence="1 9">Cytoplasm</location>
    </subcellularLocation>
</comment>
<feature type="domain" description="Arginine repressor DNA-binding" evidence="10">
    <location>
        <begin position="4"/>
        <end position="51"/>
    </location>
</feature>
<dbReference type="EMBL" id="RAVZ01000044">
    <property type="protein sequence ID" value="RKG91459.1"/>
    <property type="molecule type" value="Genomic_DNA"/>
</dbReference>
<dbReference type="HAMAP" id="MF_00173">
    <property type="entry name" value="Arg_repressor"/>
    <property type="match status" value="1"/>
</dbReference>
<dbReference type="GO" id="GO:0003677">
    <property type="term" value="F:DNA binding"/>
    <property type="evidence" value="ECO:0007669"/>
    <property type="project" value="UniProtKB-KW"/>
</dbReference>
<dbReference type="GO" id="GO:0005737">
    <property type="term" value="C:cytoplasm"/>
    <property type="evidence" value="ECO:0007669"/>
    <property type="project" value="UniProtKB-SubCell"/>
</dbReference>
<gene>
    <name evidence="9" type="primary">argR</name>
    <name evidence="12" type="ORF">D7V88_09355</name>
</gene>
<evidence type="ECO:0000256" key="7">
    <source>
        <dbReference type="ARBA" id="ARBA00023125"/>
    </source>
</evidence>
<keyword evidence="7 9" id="KW-0238">DNA-binding</keyword>
<dbReference type="InterPro" id="IPR036388">
    <property type="entry name" value="WH-like_DNA-bd_sf"/>
</dbReference>
<dbReference type="Pfam" id="PF02863">
    <property type="entry name" value="Arg_repressor_C"/>
    <property type="match status" value="1"/>
</dbReference>
<dbReference type="Proteomes" id="UP000268094">
    <property type="component" value="Unassembled WGS sequence"/>
</dbReference>
<dbReference type="InterPro" id="IPR020899">
    <property type="entry name" value="Arg_repress_C"/>
</dbReference>
<evidence type="ECO:0000256" key="5">
    <source>
        <dbReference type="ARBA" id="ARBA00022490"/>
    </source>
</evidence>
<dbReference type="GO" id="GO:1900079">
    <property type="term" value="P:regulation of arginine biosynthetic process"/>
    <property type="evidence" value="ECO:0007669"/>
    <property type="project" value="UniProtKB-UniRule"/>
</dbReference>
<dbReference type="Pfam" id="PF01316">
    <property type="entry name" value="Arg_repressor"/>
    <property type="match status" value="1"/>
</dbReference>
<organism evidence="12 13">
    <name type="scientific">Corallococcus terminator</name>
    <dbReference type="NCBI Taxonomy" id="2316733"/>
    <lineage>
        <taxon>Bacteria</taxon>
        <taxon>Pseudomonadati</taxon>
        <taxon>Myxococcota</taxon>
        <taxon>Myxococcia</taxon>
        <taxon>Myxococcales</taxon>
        <taxon>Cystobacterineae</taxon>
        <taxon>Myxococcaceae</taxon>
        <taxon>Corallococcus</taxon>
    </lineage>
</organism>
<evidence type="ECO:0000313" key="13">
    <source>
        <dbReference type="Proteomes" id="UP000268094"/>
    </source>
</evidence>
<accession>A0A3A8J722</accession>
<keyword evidence="9" id="KW-0678">Repressor</keyword>
<feature type="domain" description="Arginine repressor C-terminal" evidence="11">
    <location>
        <begin position="73"/>
        <end position="129"/>
    </location>
</feature>
<reference evidence="13" key="1">
    <citation type="submission" date="2018-09" db="EMBL/GenBank/DDBJ databases">
        <authorList>
            <person name="Livingstone P.G."/>
            <person name="Whitworth D.E."/>
        </authorList>
    </citation>
    <scope>NUCLEOTIDE SEQUENCE [LARGE SCALE GENOMIC DNA]</scope>
    <source>
        <strain evidence="13">CA054A</strain>
    </source>
</reference>
<evidence type="ECO:0000256" key="2">
    <source>
        <dbReference type="ARBA" id="ARBA00005040"/>
    </source>
</evidence>
<keyword evidence="9" id="KW-0055">Arginine biosynthesis</keyword>
<evidence type="ECO:0000256" key="6">
    <source>
        <dbReference type="ARBA" id="ARBA00023015"/>
    </source>
</evidence>
<dbReference type="InterPro" id="IPR036390">
    <property type="entry name" value="WH_DNA-bd_sf"/>
</dbReference>
<comment type="function">
    <text evidence="9">Regulates arginine biosynthesis genes.</text>
</comment>
<evidence type="ECO:0000256" key="3">
    <source>
        <dbReference type="ARBA" id="ARBA00008316"/>
    </source>
</evidence>
<keyword evidence="13" id="KW-1185">Reference proteome</keyword>
<protein>
    <recommendedName>
        <fullName evidence="4 9">Arginine repressor</fullName>
    </recommendedName>
</protein>
<evidence type="ECO:0000256" key="9">
    <source>
        <dbReference type="HAMAP-Rule" id="MF_00173"/>
    </source>
</evidence>
<dbReference type="PRINTS" id="PR01467">
    <property type="entry name" value="ARGREPRESSOR"/>
</dbReference>
<dbReference type="RefSeq" id="WP_120540273.1">
    <property type="nucleotide sequence ID" value="NZ_RAVZ01000044.1"/>
</dbReference>
<dbReference type="InterPro" id="IPR020900">
    <property type="entry name" value="Arg_repress_DNA-bd"/>
</dbReference>
<comment type="pathway">
    <text evidence="2 9">Amino-acid biosynthesis; L-arginine biosynthesis [regulation].</text>
</comment>
<evidence type="ECO:0000259" key="10">
    <source>
        <dbReference type="Pfam" id="PF01316"/>
    </source>
</evidence>
<comment type="caution">
    <text evidence="12">The sequence shown here is derived from an EMBL/GenBank/DDBJ whole genome shotgun (WGS) entry which is preliminary data.</text>
</comment>
<evidence type="ECO:0000259" key="11">
    <source>
        <dbReference type="Pfam" id="PF02863"/>
    </source>
</evidence>
<dbReference type="InterPro" id="IPR001669">
    <property type="entry name" value="Arg_repress"/>
</dbReference>
<dbReference type="InterPro" id="IPR036251">
    <property type="entry name" value="Arg_repress_C_sf"/>
</dbReference>
<dbReference type="PANTHER" id="PTHR34471">
    <property type="entry name" value="ARGININE REPRESSOR"/>
    <property type="match status" value="1"/>
</dbReference>
<evidence type="ECO:0000256" key="1">
    <source>
        <dbReference type="ARBA" id="ARBA00004496"/>
    </source>
</evidence>
<dbReference type="GO" id="GO:0006526">
    <property type="term" value="P:L-arginine biosynthetic process"/>
    <property type="evidence" value="ECO:0007669"/>
    <property type="project" value="UniProtKB-UniPathway"/>
</dbReference>
<proteinExistence type="inferred from homology"/>
<dbReference type="AlphaFoldDB" id="A0A3A8J722"/>
<dbReference type="GO" id="GO:0003700">
    <property type="term" value="F:DNA-binding transcription factor activity"/>
    <property type="evidence" value="ECO:0007669"/>
    <property type="project" value="UniProtKB-UniRule"/>
</dbReference>
<keyword evidence="9" id="KW-0028">Amino-acid biosynthesis</keyword>
<sequence length="139" mass="15049">MNLDEAILQLISRQEITDQAVLQEQLEEAGHAPSQSTLSRRLKKLSVQKVNGRYQRTETPPVVAAIAPRVSIIEAPPNMLVLKTAPGYAQIFGVALDREEVAGLAGTVAGDDTIFIAVRDPSLLQAVRTAVEQLIQRGP</sequence>
<keyword evidence="8 9" id="KW-0804">Transcription</keyword>
<dbReference type="GO" id="GO:0051259">
    <property type="term" value="P:protein complex oligomerization"/>
    <property type="evidence" value="ECO:0007669"/>
    <property type="project" value="InterPro"/>
</dbReference>
<dbReference type="SUPFAM" id="SSF46785">
    <property type="entry name" value="Winged helix' DNA-binding domain"/>
    <property type="match status" value="1"/>
</dbReference>
<evidence type="ECO:0000256" key="8">
    <source>
        <dbReference type="ARBA" id="ARBA00023163"/>
    </source>
</evidence>
<dbReference type="Gene3D" id="1.10.10.10">
    <property type="entry name" value="Winged helix-like DNA-binding domain superfamily/Winged helix DNA-binding domain"/>
    <property type="match status" value="1"/>
</dbReference>
<dbReference type="SUPFAM" id="SSF55252">
    <property type="entry name" value="C-terminal domain of arginine repressor"/>
    <property type="match status" value="1"/>
</dbReference>
<dbReference type="GO" id="GO:0034618">
    <property type="term" value="F:arginine binding"/>
    <property type="evidence" value="ECO:0007669"/>
    <property type="project" value="InterPro"/>
</dbReference>
<dbReference type="UniPathway" id="UPA00068"/>
<comment type="similarity">
    <text evidence="3 9">Belongs to the ArgR family.</text>
</comment>
<dbReference type="OrthoDB" id="7060358at2"/>
<keyword evidence="6 9" id="KW-0805">Transcription regulation</keyword>
<name>A0A3A8J722_9BACT</name>
<evidence type="ECO:0000256" key="4">
    <source>
        <dbReference type="ARBA" id="ARBA00021148"/>
    </source>
</evidence>
<dbReference type="PANTHER" id="PTHR34471:SF1">
    <property type="entry name" value="ARGININE REPRESSOR"/>
    <property type="match status" value="1"/>
</dbReference>
<evidence type="ECO:0000313" key="12">
    <source>
        <dbReference type="EMBL" id="RKG91459.1"/>
    </source>
</evidence>
<keyword evidence="5 9" id="KW-0963">Cytoplasm</keyword>
<dbReference type="Gene3D" id="3.30.1360.40">
    <property type="match status" value="1"/>
</dbReference>